<dbReference type="PANTHER" id="PTHR43737">
    <property type="entry name" value="BLL7424 PROTEIN"/>
    <property type="match status" value="1"/>
</dbReference>
<name>A0ABT3FN96_9BACT</name>
<comment type="caution">
    <text evidence="1">The sequence shown here is derived from an EMBL/GenBank/DDBJ whole genome shotgun (WGS) entry which is preliminary data.</text>
</comment>
<dbReference type="EMBL" id="JAPDDS010000004">
    <property type="protein sequence ID" value="MCW1885039.1"/>
    <property type="molecule type" value="Genomic_DNA"/>
</dbReference>
<evidence type="ECO:0000313" key="1">
    <source>
        <dbReference type="EMBL" id="MCW1885039.1"/>
    </source>
</evidence>
<dbReference type="PROSITE" id="PS51318">
    <property type="entry name" value="TAT"/>
    <property type="match status" value="1"/>
</dbReference>
<organism evidence="1 2">
    <name type="scientific">Luteolibacter flavescens</name>
    <dbReference type="NCBI Taxonomy" id="1859460"/>
    <lineage>
        <taxon>Bacteria</taxon>
        <taxon>Pseudomonadati</taxon>
        <taxon>Verrucomicrobiota</taxon>
        <taxon>Verrucomicrobiia</taxon>
        <taxon>Verrucomicrobiales</taxon>
        <taxon>Verrucomicrobiaceae</taxon>
        <taxon>Luteolibacter</taxon>
    </lineage>
</organism>
<gene>
    <name evidence="1" type="ORF">OKA04_09900</name>
</gene>
<dbReference type="Pfam" id="PF07394">
    <property type="entry name" value="DUF1501"/>
    <property type="match status" value="1"/>
</dbReference>
<dbReference type="InterPro" id="IPR010869">
    <property type="entry name" value="DUF1501"/>
</dbReference>
<sequence>MPPKDLLKFYSRRGFLSHAARAGVGSLAASALMRDLNLINTASAQGPLDDISDYKALCCIFLAGGNDSDNTIIDTRSTPYQNYKDIRNLLAIKTGLEPLTVPISGSDPVIHPFALHPALGTAAGGGGIKKLFEEKKAAVLFNVGPLVRPVIKAEYLAGTAALPPQLYSHSDQTTHWQTSWPDEPPKTGWAGRMGDWLLNGVEDVGQLASLNISVSGTNTFQRGEHFHPFSVASKGAVTLTDGLPIGPATPEGPQRYEWLGGWHQALGKIVEIPTPENMQRSAYAGVLGNAIASGVNVNQALDDTVEVGERCTDGSPGEWVWDIAWPSGSPWTGLGFPRTSLGGQLKMVARMIAARVALGMSKRQTFFVQLGGFDTHADQVFSGNPSVGTHAQLLTELSDAVFAFQRALEQLGVMGDHLGIQNKVVSFTASDFGRTFRSNGLGSDHGWGAHHFIFGGNGEATSALDGGKTYGAFPNQFLGSSPDDAGGGRWIPTTSVDAYSATLGRWFGVSEEGLNLIFPNLTHFSNRNLGFMRTT</sequence>
<reference evidence="1 2" key="1">
    <citation type="submission" date="2022-10" db="EMBL/GenBank/DDBJ databases">
        <title>Luteolibacter flavescens strain MCCC 1K03193, whole genome shotgun sequencing project.</title>
        <authorList>
            <person name="Zhao G."/>
            <person name="Shen L."/>
        </authorList>
    </citation>
    <scope>NUCLEOTIDE SEQUENCE [LARGE SCALE GENOMIC DNA]</scope>
    <source>
        <strain evidence="1 2">MCCC 1K03193</strain>
    </source>
</reference>
<evidence type="ECO:0000313" key="2">
    <source>
        <dbReference type="Proteomes" id="UP001207930"/>
    </source>
</evidence>
<protein>
    <submittedName>
        <fullName evidence="1">DUF1501 domain-containing protein</fullName>
    </submittedName>
</protein>
<keyword evidence="2" id="KW-1185">Reference proteome</keyword>
<proteinExistence type="predicted"/>
<dbReference type="PANTHER" id="PTHR43737:SF1">
    <property type="entry name" value="DUF1501 DOMAIN-CONTAINING PROTEIN"/>
    <property type="match status" value="1"/>
</dbReference>
<accession>A0ABT3FN96</accession>
<dbReference type="RefSeq" id="WP_264500997.1">
    <property type="nucleotide sequence ID" value="NZ_JAPDDS010000004.1"/>
</dbReference>
<dbReference type="InterPro" id="IPR006311">
    <property type="entry name" value="TAT_signal"/>
</dbReference>
<dbReference type="Proteomes" id="UP001207930">
    <property type="component" value="Unassembled WGS sequence"/>
</dbReference>